<organism evidence="1 2">
    <name type="scientific">Pyrobaculum calidifontis (strain DSM 21063 / JCM 11548 / VA1)</name>
    <dbReference type="NCBI Taxonomy" id="410359"/>
    <lineage>
        <taxon>Archaea</taxon>
        <taxon>Thermoproteota</taxon>
        <taxon>Thermoprotei</taxon>
        <taxon>Thermoproteales</taxon>
        <taxon>Thermoproteaceae</taxon>
        <taxon>Pyrobaculum</taxon>
    </lineage>
</organism>
<accession>A3MSZ2</accession>
<dbReference type="eggNOG" id="arCOG05614">
    <property type="taxonomic scope" value="Archaea"/>
</dbReference>
<dbReference type="STRING" id="410359.Pcal_0324"/>
<dbReference type="Proteomes" id="UP000001431">
    <property type="component" value="Chromosome"/>
</dbReference>
<dbReference type="RefSeq" id="WP_011849016.1">
    <property type="nucleotide sequence ID" value="NC_009073.1"/>
</dbReference>
<evidence type="ECO:0000313" key="2">
    <source>
        <dbReference type="Proteomes" id="UP000001431"/>
    </source>
</evidence>
<dbReference type="OrthoDB" id="28053at2157"/>
<dbReference type="KEGG" id="pcl:Pcal_0324"/>
<gene>
    <name evidence="1" type="ordered locus">Pcal_0324</name>
</gene>
<dbReference type="AlphaFoldDB" id="A3MSZ2"/>
<name>A3MSZ2_PYRCJ</name>
<evidence type="ECO:0000313" key="1">
    <source>
        <dbReference type="EMBL" id="ABO07759.1"/>
    </source>
</evidence>
<keyword evidence="2" id="KW-1185">Reference proteome</keyword>
<dbReference type="GeneID" id="4909698"/>
<dbReference type="EMBL" id="CP000561">
    <property type="protein sequence ID" value="ABO07759.1"/>
    <property type="molecule type" value="Genomic_DNA"/>
</dbReference>
<protein>
    <submittedName>
        <fullName evidence="1">Uncharacterized protein</fullName>
    </submittedName>
</protein>
<proteinExistence type="predicted"/>
<dbReference type="HOGENOM" id="CLU_1782559_0_0_2"/>
<reference evidence="1" key="1">
    <citation type="submission" date="2007-02" db="EMBL/GenBank/DDBJ databases">
        <title>Complete sequence of Pyrobaculum calidifontis JCM 11548.</title>
        <authorList>
            <consortium name="US DOE Joint Genome Institute"/>
            <person name="Copeland A."/>
            <person name="Lucas S."/>
            <person name="Lapidus A."/>
            <person name="Barry K."/>
            <person name="Glavina del Rio T."/>
            <person name="Dalin E."/>
            <person name="Tice H."/>
            <person name="Pitluck S."/>
            <person name="Chain P."/>
            <person name="Malfatti S."/>
            <person name="Shin M."/>
            <person name="Vergez L."/>
            <person name="Schmutz J."/>
            <person name="Larimer F."/>
            <person name="Land M."/>
            <person name="Hauser L."/>
            <person name="Kyrpides N."/>
            <person name="Mikhailova N."/>
            <person name="Cozen A.E."/>
            <person name="Fitz-Gibbon S.T."/>
            <person name="House C.H."/>
            <person name="Saltikov C."/>
            <person name="Lowe T.M."/>
            <person name="Richardson P."/>
        </authorList>
    </citation>
    <scope>NUCLEOTIDE SEQUENCE [LARGE SCALE GENOMIC DNA]</scope>
    <source>
        <strain evidence="1">JCM 11548</strain>
    </source>
</reference>
<sequence length="159" mass="16684">MEDVVAATAFIAALVSLFLYAVAVASQFIEVKIAESPLAPAGDAPTRRVYVYATPTSSPLISSSLPVSGFGLVAVEYEGDVEELRRALGIGGVLVAVFEIYPGGYRCRLAPGVKSVRIGDDPYTGLWCPPPFSNATVAGCSPVGIASRGRWLVVQYSCP</sequence>